<dbReference type="PANTHER" id="PTHR45899">
    <property type="entry name" value="RHO GTPASE ACTIVATING PROTEIN AT 15B, ISOFORM C"/>
    <property type="match status" value="1"/>
</dbReference>
<feature type="region of interest" description="Disordered" evidence="1">
    <location>
        <begin position="26"/>
        <end position="159"/>
    </location>
</feature>
<evidence type="ECO:0000256" key="1">
    <source>
        <dbReference type="SAM" id="MobiDB-lite"/>
    </source>
</evidence>
<dbReference type="GO" id="GO:0005547">
    <property type="term" value="F:phosphatidylinositol-3,4,5-trisphosphate binding"/>
    <property type="evidence" value="ECO:0007669"/>
    <property type="project" value="TreeGrafter"/>
</dbReference>
<gene>
    <name evidence="2" type="ORF">MDA_GLEAN10001589</name>
</gene>
<reference evidence="3" key="1">
    <citation type="journal article" date="2013" name="Science">
        <title>Comparative analysis of bat genomes provides insight into the evolution of flight and immunity.</title>
        <authorList>
            <person name="Zhang G."/>
            <person name="Cowled C."/>
            <person name="Shi Z."/>
            <person name="Huang Z."/>
            <person name="Bishop-Lilly K.A."/>
            <person name="Fang X."/>
            <person name="Wynne J.W."/>
            <person name="Xiong Z."/>
            <person name="Baker M.L."/>
            <person name="Zhao W."/>
            <person name="Tachedjian M."/>
            <person name="Zhu Y."/>
            <person name="Zhou P."/>
            <person name="Jiang X."/>
            <person name="Ng J."/>
            <person name="Yang L."/>
            <person name="Wu L."/>
            <person name="Xiao J."/>
            <person name="Feng Y."/>
            <person name="Chen Y."/>
            <person name="Sun X."/>
            <person name="Zhang Y."/>
            <person name="Marsh G.A."/>
            <person name="Crameri G."/>
            <person name="Broder C.C."/>
            <person name="Frey K.G."/>
            <person name="Wang L.F."/>
            <person name="Wang J."/>
        </authorList>
    </citation>
    <scope>NUCLEOTIDE SEQUENCE [LARGE SCALE GENOMIC DNA]</scope>
</reference>
<feature type="compositionally biased region" description="Pro residues" evidence="1">
    <location>
        <begin position="62"/>
        <end position="75"/>
    </location>
</feature>
<dbReference type="InterPro" id="IPR052227">
    <property type="entry name" value="Arf-Rho-GAP_ANK-PH_domain"/>
</dbReference>
<dbReference type="GO" id="GO:0008360">
    <property type="term" value="P:regulation of cell shape"/>
    <property type="evidence" value="ECO:0007669"/>
    <property type="project" value="TreeGrafter"/>
</dbReference>
<name>L5LUC0_MYODS</name>
<organism evidence="2 3">
    <name type="scientific">Myotis davidii</name>
    <name type="common">David's myotis</name>
    <dbReference type="NCBI Taxonomy" id="225400"/>
    <lineage>
        <taxon>Eukaryota</taxon>
        <taxon>Metazoa</taxon>
        <taxon>Chordata</taxon>
        <taxon>Craniata</taxon>
        <taxon>Vertebrata</taxon>
        <taxon>Euteleostomi</taxon>
        <taxon>Mammalia</taxon>
        <taxon>Eutheria</taxon>
        <taxon>Laurasiatheria</taxon>
        <taxon>Chiroptera</taxon>
        <taxon>Yangochiroptera</taxon>
        <taxon>Vespertilionidae</taxon>
        <taxon>Myotis</taxon>
    </lineage>
</organism>
<dbReference type="EMBL" id="KB107407">
    <property type="protein sequence ID" value="ELK30019.1"/>
    <property type="molecule type" value="Genomic_DNA"/>
</dbReference>
<accession>L5LUC0</accession>
<sequence length="193" mass="21419">MPKENAAGRVGAPSLRLRVHCFGRSVAVPEPGSPHGLCSEQLPPQAKPEPEEPWVTFHREPLQPPSPSLPDIPPKPLHRFPEFNDPDYNETPEEGQESKKEEPSGEELSDDQGDEEEDDQAYDGIPNGGWHTNHLSSSLPSSLLIPQLPPHPMDQLPGVPTPIAQVIKSGWLDKNPPQGSYIYQRRWVTLDVE</sequence>
<feature type="compositionally biased region" description="Acidic residues" evidence="1">
    <location>
        <begin position="104"/>
        <end position="121"/>
    </location>
</feature>
<dbReference type="GO" id="GO:0005802">
    <property type="term" value="C:trans-Golgi network"/>
    <property type="evidence" value="ECO:0007669"/>
    <property type="project" value="TreeGrafter"/>
</dbReference>
<dbReference type="GO" id="GO:0005096">
    <property type="term" value="F:GTPase activator activity"/>
    <property type="evidence" value="ECO:0007669"/>
    <property type="project" value="TreeGrafter"/>
</dbReference>
<dbReference type="AlphaFoldDB" id="L5LUC0"/>
<dbReference type="GO" id="GO:0005886">
    <property type="term" value="C:plasma membrane"/>
    <property type="evidence" value="ECO:0007669"/>
    <property type="project" value="TreeGrafter"/>
</dbReference>
<evidence type="ECO:0000313" key="2">
    <source>
        <dbReference type="EMBL" id="ELK30019.1"/>
    </source>
</evidence>
<keyword evidence="3" id="KW-1185">Reference proteome</keyword>
<dbReference type="SUPFAM" id="SSF50729">
    <property type="entry name" value="PH domain-like"/>
    <property type="match status" value="1"/>
</dbReference>
<protein>
    <submittedName>
        <fullName evidence="2">Arf-GAP with Rho-GAP domain, ANK repeat and PH domain-containing protein 1</fullName>
    </submittedName>
</protein>
<feature type="compositionally biased region" description="Low complexity" evidence="1">
    <location>
        <begin position="135"/>
        <end position="146"/>
    </location>
</feature>
<proteinExistence type="predicted"/>
<feature type="compositionally biased region" description="Acidic residues" evidence="1">
    <location>
        <begin position="84"/>
        <end position="95"/>
    </location>
</feature>
<dbReference type="PANTHER" id="PTHR45899:SF3">
    <property type="entry name" value="ARF-GAP WITH RHO-GAP DOMAIN, ANK REPEAT AND PH DOMAIN-CONTAINING PROTEIN 1"/>
    <property type="match status" value="1"/>
</dbReference>
<dbReference type="Proteomes" id="UP000010556">
    <property type="component" value="Unassembled WGS sequence"/>
</dbReference>
<evidence type="ECO:0000313" key="3">
    <source>
        <dbReference type="Proteomes" id="UP000010556"/>
    </source>
</evidence>